<evidence type="ECO:0000313" key="4">
    <source>
        <dbReference type="Proteomes" id="UP000654075"/>
    </source>
</evidence>
<proteinExistence type="predicted"/>
<evidence type="ECO:0000313" key="1">
    <source>
        <dbReference type="EMBL" id="CAE8629713.1"/>
    </source>
</evidence>
<evidence type="ECO:0000313" key="2">
    <source>
        <dbReference type="EMBL" id="CAE8730493.1"/>
    </source>
</evidence>
<protein>
    <submittedName>
        <fullName evidence="2">Uncharacterized protein</fullName>
    </submittedName>
</protein>
<dbReference type="Proteomes" id="UP000626109">
    <property type="component" value="Unassembled WGS sequence"/>
</dbReference>
<keyword evidence="4" id="KW-1185">Reference proteome</keyword>
<organism evidence="2 3">
    <name type="scientific">Polarella glacialis</name>
    <name type="common">Dinoflagellate</name>
    <dbReference type="NCBI Taxonomy" id="89957"/>
    <lineage>
        <taxon>Eukaryota</taxon>
        <taxon>Sar</taxon>
        <taxon>Alveolata</taxon>
        <taxon>Dinophyceae</taxon>
        <taxon>Suessiales</taxon>
        <taxon>Suessiaceae</taxon>
        <taxon>Polarella</taxon>
    </lineage>
</organism>
<name>A0A813LJJ2_POLGL</name>
<dbReference type="Proteomes" id="UP000654075">
    <property type="component" value="Unassembled WGS sequence"/>
</dbReference>
<dbReference type="OrthoDB" id="416773at2759"/>
<sequence>MASGASGWADADESIGARITASEAAIHRLQDELVTVLDGLGALREQVRAAEDMAGDPQSDRLCREVSDVLKTQVSALEEMVRATQGFPRRWARLEVNTSQRKSLMLSVKARRRRDHDELGDLGQLGLDVTGGP</sequence>
<gene>
    <name evidence="1" type="ORF">PGLA1383_LOCUS46137</name>
    <name evidence="2" type="ORF">PGLA2088_LOCUS45763</name>
</gene>
<dbReference type="EMBL" id="CAJNNW010035848">
    <property type="protein sequence ID" value="CAE8730493.1"/>
    <property type="molecule type" value="Genomic_DNA"/>
</dbReference>
<dbReference type="EMBL" id="CAJNNV010029692">
    <property type="protein sequence ID" value="CAE8629713.1"/>
    <property type="molecule type" value="Genomic_DNA"/>
</dbReference>
<comment type="caution">
    <text evidence="2">The sequence shown here is derived from an EMBL/GenBank/DDBJ whole genome shotgun (WGS) entry which is preliminary data.</text>
</comment>
<reference evidence="2" key="1">
    <citation type="submission" date="2021-02" db="EMBL/GenBank/DDBJ databases">
        <authorList>
            <person name="Dougan E. K."/>
            <person name="Rhodes N."/>
            <person name="Thang M."/>
            <person name="Chan C."/>
        </authorList>
    </citation>
    <scope>NUCLEOTIDE SEQUENCE</scope>
</reference>
<dbReference type="AlphaFoldDB" id="A0A813LJJ2"/>
<evidence type="ECO:0000313" key="3">
    <source>
        <dbReference type="Proteomes" id="UP000626109"/>
    </source>
</evidence>
<accession>A0A813LJJ2</accession>